<dbReference type="OrthoDB" id="5985073at2759"/>
<dbReference type="EMBL" id="JAADJZ010000001">
    <property type="protein sequence ID" value="KAF2877973.1"/>
    <property type="molecule type" value="Genomic_DNA"/>
</dbReference>
<gene>
    <name evidence="2" type="ORF">BDV95DRAFT_7789</name>
</gene>
<name>A0A7C8IJJ4_9PLEO</name>
<dbReference type="AlphaFoldDB" id="A0A7C8IJJ4"/>
<keyword evidence="1" id="KW-0732">Signal</keyword>
<evidence type="ECO:0000313" key="2">
    <source>
        <dbReference type="EMBL" id="KAF2877973.1"/>
    </source>
</evidence>
<proteinExistence type="predicted"/>
<dbReference type="Proteomes" id="UP000481861">
    <property type="component" value="Unassembled WGS sequence"/>
</dbReference>
<feature type="chain" id="PRO_5028863599" evidence="1">
    <location>
        <begin position="30"/>
        <end position="986"/>
    </location>
</feature>
<dbReference type="InterPro" id="IPR011047">
    <property type="entry name" value="Quinoprotein_ADH-like_sf"/>
</dbReference>
<dbReference type="Gene3D" id="2.60.40.10">
    <property type="entry name" value="Immunoglobulins"/>
    <property type="match status" value="2"/>
</dbReference>
<protein>
    <submittedName>
        <fullName evidence="2">Uncharacterized protein</fullName>
    </submittedName>
</protein>
<accession>A0A7C8IJJ4</accession>
<comment type="caution">
    <text evidence="2">The sequence shown here is derived from an EMBL/GenBank/DDBJ whole genome shotgun (WGS) entry which is preliminary data.</text>
</comment>
<reference evidence="2 3" key="1">
    <citation type="submission" date="2020-01" db="EMBL/GenBank/DDBJ databases">
        <authorList>
            <consortium name="DOE Joint Genome Institute"/>
            <person name="Haridas S."/>
            <person name="Albert R."/>
            <person name="Binder M."/>
            <person name="Bloem J."/>
            <person name="Labutti K."/>
            <person name="Salamov A."/>
            <person name="Andreopoulos B."/>
            <person name="Baker S.E."/>
            <person name="Barry K."/>
            <person name="Bills G."/>
            <person name="Bluhm B.H."/>
            <person name="Cannon C."/>
            <person name="Castanera R."/>
            <person name="Culley D.E."/>
            <person name="Daum C."/>
            <person name="Ezra D."/>
            <person name="Gonzalez J.B."/>
            <person name="Henrissat B."/>
            <person name="Kuo A."/>
            <person name="Liang C."/>
            <person name="Lipzen A."/>
            <person name="Lutzoni F."/>
            <person name="Magnuson J."/>
            <person name="Mondo S."/>
            <person name="Nolan M."/>
            <person name="Ohm R."/>
            <person name="Pangilinan J."/>
            <person name="Park H.-J.H."/>
            <person name="Ramirez L."/>
            <person name="Alfaro M."/>
            <person name="Sun H."/>
            <person name="Tritt A."/>
            <person name="Yoshinaga Y."/>
            <person name="Zwiers L.-H.L."/>
            <person name="Turgeon B.G."/>
            <person name="Goodwin S.B."/>
            <person name="Spatafora J.W."/>
            <person name="Crous P.W."/>
            <person name="Grigoriev I.V."/>
        </authorList>
    </citation>
    <scope>NUCLEOTIDE SEQUENCE [LARGE SCALE GENOMIC DNA]</scope>
    <source>
        <strain evidence="2 3">CBS 611.86</strain>
    </source>
</reference>
<dbReference type="InterPro" id="IPR013783">
    <property type="entry name" value="Ig-like_fold"/>
</dbReference>
<sequence>MSSFFHCALPVKSVLFAVLFASFADRVLALGDTDTITWGGDTSRAGYQPNHNLDPAVVAGADFIQTFKTLLPGNFGGLAAEQIFASPLVYTGSDGVQHVYVATTQNNVYKLDVKTGAIVGSRNLHVPFLTADLDACVDINPLIGITATGVIDPDTGIWYVTAKTYDEKFQDGRFSPQNPPGRLNARMWQHAIHTEDLSEAEGWPVLVDGTIFRNNPNRMFIGGNQHSRPAALLVEDYIYTGYASHCVLYNVTGAIIGFHKKTGKIVEAFATEGGPEPNTVKGGGIWMSGGGMAYDGRGSMFFSTGNGYASQLKPIGNAVPGRSPPTALEQAAVNAKINDDGTLTIIDFFMPWEKNQLDGADKDIGTTPLQILPSNVFSCPNHRRIGVVTGKSGKTYWLDLDNLGGYQMGPDNQDAVIQVFQNENSVYAGAGVLPLADGYIYISVTQFPTHVFRFSCSASGNALFTKVADTPDKNAYTLGTGHGTTTSVNGKEGSGLLWTSDVDGQGLRIYDPIPPSGGGPLTLLKSFRVPGVTKFSRPVFGDGRVYLGTTQGFIYGFGTSVNAPLNCSSGYSFGDVAIGSISSAHSITCSALTSTTIKSVRLDGNPNFNVSSVVALPLKLEVGQVVSFNVTATPQSVGSLSGEVLVAVTNANPGYSSSVSVMLNAVGKSAKPLLKLVPNALSFNVIANQSSPTQSVLFTNQGDTVLTFENVSFSLVSANGPWTAPTITPNNTEQVGPFLFSAPPTQIPPGTSVPFLAAYSPTTPGNHTLHITAFSNGGTNTLTLHGTSSTPPKCLIEFQSFSNPSLWLPYSPSTPFTFGQIPQSSTKNLLLRITNAGAPSTSALLPLTISKPPYGLPGLIGASNALDLAEGVSLAAGQSATANLYCAVPRAQVNTPGYNGTATWALNTGDEELGRVEVRFLCEAVSEQVGPLGEDGTARYGYVGCFKENNPGRQLAVSAYADARNNSNGRCVEACFGLGYRFAGTQ</sequence>
<organism evidence="2 3">
    <name type="scientific">Massariosphaeria phaeospora</name>
    <dbReference type="NCBI Taxonomy" id="100035"/>
    <lineage>
        <taxon>Eukaryota</taxon>
        <taxon>Fungi</taxon>
        <taxon>Dikarya</taxon>
        <taxon>Ascomycota</taxon>
        <taxon>Pezizomycotina</taxon>
        <taxon>Dothideomycetes</taxon>
        <taxon>Pleosporomycetidae</taxon>
        <taxon>Pleosporales</taxon>
        <taxon>Pleosporales incertae sedis</taxon>
        <taxon>Massariosphaeria</taxon>
    </lineage>
</organism>
<dbReference type="SUPFAM" id="SSF50998">
    <property type="entry name" value="Quinoprotein alcohol dehydrogenase-like"/>
    <property type="match status" value="1"/>
</dbReference>
<evidence type="ECO:0000256" key="1">
    <source>
        <dbReference type="SAM" id="SignalP"/>
    </source>
</evidence>
<feature type="signal peptide" evidence="1">
    <location>
        <begin position="1"/>
        <end position="29"/>
    </location>
</feature>
<keyword evidence="3" id="KW-1185">Reference proteome</keyword>
<evidence type="ECO:0000313" key="3">
    <source>
        <dbReference type="Proteomes" id="UP000481861"/>
    </source>
</evidence>